<dbReference type="PROSITE" id="PS50878">
    <property type="entry name" value="RT_POL"/>
    <property type="match status" value="1"/>
</dbReference>
<dbReference type="AlphaFoldDB" id="A0A4Y2M341"/>
<sequence>MASGTGAWGGVLPVNCNIQHRTSIENLEKLKVPRNIKIISKSLPYNCKVFINTQEEEGLPQGSCSGPALWNIVANDLLAQNWSDETSIQDFADEFAIITKANTKENIKILSTEAINIFINWADANNNTISPSKYNYILFGRLHAGPRIYWKNEIIKQTHAIKYLGVYLDDKMNWNTHIENQATKAQILHQNFLKRDGRSWGMNYR</sequence>
<comment type="caution">
    <text evidence="2">The sequence shown here is derived from an EMBL/GenBank/DDBJ whole genome shotgun (WGS) entry which is preliminary data.</text>
</comment>
<name>A0A4Y2M341_ARAVE</name>
<evidence type="ECO:0000313" key="2">
    <source>
        <dbReference type="EMBL" id="GBN21169.1"/>
    </source>
</evidence>
<protein>
    <recommendedName>
        <fullName evidence="1">Reverse transcriptase domain-containing protein</fullName>
    </recommendedName>
</protein>
<dbReference type="PANTHER" id="PTHR33332">
    <property type="entry name" value="REVERSE TRANSCRIPTASE DOMAIN-CONTAINING PROTEIN"/>
    <property type="match status" value="1"/>
</dbReference>
<evidence type="ECO:0000313" key="3">
    <source>
        <dbReference type="Proteomes" id="UP000499080"/>
    </source>
</evidence>
<organism evidence="2 3">
    <name type="scientific">Araneus ventricosus</name>
    <name type="common">Orbweaver spider</name>
    <name type="synonym">Epeira ventricosa</name>
    <dbReference type="NCBI Taxonomy" id="182803"/>
    <lineage>
        <taxon>Eukaryota</taxon>
        <taxon>Metazoa</taxon>
        <taxon>Ecdysozoa</taxon>
        <taxon>Arthropoda</taxon>
        <taxon>Chelicerata</taxon>
        <taxon>Arachnida</taxon>
        <taxon>Araneae</taxon>
        <taxon>Araneomorphae</taxon>
        <taxon>Entelegynae</taxon>
        <taxon>Araneoidea</taxon>
        <taxon>Araneidae</taxon>
        <taxon>Araneus</taxon>
    </lineage>
</organism>
<dbReference type="Proteomes" id="UP000499080">
    <property type="component" value="Unassembled WGS sequence"/>
</dbReference>
<proteinExistence type="predicted"/>
<reference evidence="2 3" key="1">
    <citation type="journal article" date="2019" name="Sci. Rep.">
        <title>Orb-weaving spider Araneus ventricosus genome elucidates the spidroin gene catalogue.</title>
        <authorList>
            <person name="Kono N."/>
            <person name="Nakamura H."/>
            <person name="Ohtoshi R."/>
            <person name="Moran D.A.P."/>
            <person name="Shinohara A."/>
            <person name="Yoshida Y."/>
            <person name="Fujiwara M."/>
            <person name="Mori M."/>
            <person name="Tomita M."/>
            <person name="Arakawa K."/>
        </authorList>
    </citation>
    <scope>NUCLEOTIDE SEQUENCE [LARGE SCALE GENOMIC DNA]</scope>
</reference>
<evidence type="ECO:0000259" key="1">
    <source>
        <dbReference type="PROSITE" id="PS50878"/>
    </source>
</evidence>
<dbReference type="OrthoDB" id="5419617at2759"/>
<dbReference type="InterPro" id="IPR000477">
    <property type="entry name" value="RT_dom"/>
</dbReference>
<feature type="domain" description="Reverse transcriptase" evidence="1">
    <location>
        <begin position="1"/>
        <end position="168"/>
    </location>
</feature>
<gene>
    <name evidence="2" type="ORF">AVEN_275256_1</name>
</gene>
<keyword evidence="3" id="KW-1185">Reference proteome</keyword>
<accession>A0A4Y2M341</accession>
<dbReference type="EMBL" id="BGPR01121322">
    <property type="protein sequence ID" value="GBN21169.1"/>
    <property type="molecule type" value="Genomic_DNA"/>
</dbReference>
<dbReference type="Pfam" id="PF00078">
    <property type="entry name" value="RVT_1"/>
    <property type="match status" value="1"/>
</dbReference>